<feature type="region of interest" description="Disordered" evidence="5">
    <location>
        <begin position="37"/>
        <end position="66"/>
    </location>
</feature>
<sequence length="201" mass="22151">MADALCGICNAQPKKYKCPTCALPYCSLLCFKSHKTTHPDPTSTPSTSAEPSLPQPPPTAPTPRYLKKKNDLSVLATNPKFQDLLKTHPTLLASLQRVYAKTIKPDPEDEARRRMLERNSFRGRGRGSRGRGRGGRGGSWGGHEEKEERWTPKKGDADAMGLLKGIREGNGREKEKESMAEFVALVEELFGQSETKEGDGV</sequence>
<feature type="domain" description="HIT-type" evidence="6">
    <location>
        <begin position="6"/>
        <end position="42"/>
    </location>
</feature>
<dbReference type="GO" id="GO:0005634">
    <property type="term" value="C:nucleus"/>
    <property type="evidence" value="ECO:0007669"/>
    <property type="project" value="TreeGrafter"/>
</dbReference>
<feature type="compositionally biased region" description="Basic residues" evidence="5">
    <location>
        <begin position="121"/>
        <end position="134"/>
    </location>
</feature>
<dbReference type="GO" id="GO:0000492">
    <property type="term" value="P:box C/D snoRNP assembly"/>
    <property type="evidence" value="ECO:0007669"/>
    <property type="project" value="TreeGrafter"/>
</dbReference>
<keyword evidence="1" id="KW-0479">Metal-binding</keyword>
<dbReference type="EMBL" id="ML976087">
    <property type="protein sequence ID" value="KAF1939166.1"/>
    <property type="molecule type" value="Genomic_DNA"/>
</dbReference>
<protein>
    <recommendedName>
        <fullName evidence="6">HIT-type domain-containing protein</fullName>
    </recommendedName>
</protein>
<dbReference type="Proteomes" id="UP000800038">
    <property type="component" value="Unassembled WGS sequence"/>
</dbReference>
<feature type="compositionally biased region" description="Low complexity" evidence="5">
    <location>
        <begin position="39"/>
        <end position="52"/>
    </location>
</feature>
<dbReference type="SUPFAM" id="SSF144232">
    <property type="entry name" value="HIT/MYND zinc finger-like"/>
    <property type="match status" value="1"/>
</dbReference>
<evidence type="ECO:0000256" key="4">
    <source>
        <dbReference type="PROSITE-ProRule" id="PRU00453"/>
    </source>
</evidence>
<dbReference type="PANTHER" id="PTHR13483:SF11">
    <property type="entry name" value="ZINC FINGER HIT DOMAIN-CONTAINING PROTEIN 3"/>
    <property type="match status" value="1"/>
</dbReference>
<proteinExistence type="predicted"/>
<dbReference type="GO" id="GO:0008270">
    <property type="term" value="F:zinc ion binding"/>
    <property type="evidence" value="ECO:0007669"/>
    <property type="project" value="UniProtKB-UniRule"/>
</dbReference>
<dbReference type="Gene3D" id="3.30.60.190">
    <property type="match status" value="1"/>
</dbReference>
<dbReference type="GO" id="GO:0070761">
    <property type="term" value="C:pre-snoRNP complex"/>
    <property type="evidence" value="ECO:0007669"/>
    <property type="project" value="TreeGrafter"/>
</dbReference>
<dbReference type="CDD" id="cd23024">
    <property type="entry name" value="zf-HIT_ZNHIT2-3"/>
    <property type="match status" value="1"/>
</dbReference>
<dbReference type="InterPro" id="IPR007529">
    <property type="entry name" value="Znf_HIT"/>
</dbReference>
<name>A0A6A5SKU9_9PLEO</name>
<dbReference type="Pfam" id="PF04438">
    <property type="entry name" value="zf-HIT"/>
    <property type="match status" value="1"/>
</dbReference>
<dbReference type="InterPro" id="IPR051639">
    <property type="entry name" value="BCD1"/>
</dbReference>
<evidence type="ECO:0000313" key="7">
    <source>
        <dbReference type="EMBL" id="KAF1939166.1"/>
    </source>
</evidence>
<accession>A0A6A5SKU9</accession>
<feature type="region of interest" description="Disordered" evidence="5">
    <location>
        <begin position="106"/>
        <end position="160"/>
    </location>
</feature>
<dbReference type="AlphaFoldDB" id="A0A6A5SKU9"/>
<dbReference type="PROSITE" id="PS51083">
    <property type="entry name" value="ZF_HIT"/>
    <property type="match status" value="1"/>
</dbReference>
<gene>
    <name evidence="7" type="ORF">EJ02DRAFT_352960</name>
</gene>
<evidence type="ECO:0000256" key="2">
    <source>
        <dbReference type="ARBA" id="ARBA00022771"/>
    </source>
</evidence>
<dbReference type="OrthoDB" id="18412at2759"/>
<keyword evidence="8" id="KW-1185">Reference proteome</keyword>
<dbReference type="PROSITE" id="PS00028">
    <property type="entry name" value="ZINC_FINGER_C2H2_1"/>
    <property type="match status" value="1"/>
</dbReference>
<feature type="compositionally biased region" description="Basic and acidic residues" evidence="5">
    <location>
        <begin position="142"/>
        <end position="157"/>
    </location>
</feature>
<reference evidence="7" key="1">
    <citation type="journal article" date="2020" name="Stud. Mycol.">
        <title>101 Dothideomycetes genomes: a test case for predicting lifestyles and emergence of pathogens.</title>
        <authorList>
            <person name="Haridas S."/>
            <person name="Albert R."/>
            <person name="Binder M."/>
            <person name="Bloem J."/>
            <person name="Labutti K."/>
            <person name="Salamov A."/>
            <person name="Andreopoulos B."/>
            <person name="Baker S."/>
            <person name="Barry K."/>
            <person name="Bills G."/>
            <person name="Bluhm B."/>
            <person name="Cannon C."/>
            <person name="Castanera R."/>
            <person name="Culley D."/>
            <person name="Daum C."/>
            <person name="Ezra D."/>
            <person name="Gonzalez J."/>
            <person name="Henrissat B."/>
            <person name="Kuo A."/>
            <person name="Liang C."/>
            <person name="Lipzen A."/>
            <person name="Lutzoni F."/>
            <person name="Magnuson J."/>
            <person name="Mondo S."/>
            <person name="Nolan M."/>
            <person name="Ohm R."/>
            <person name="Pangilinan J."/>
            <person name="Park H.-J."/>
            <person name="Ramirez L."/>
            <person name="Alfaro M."/>
            <person name="Sun H."/>
            <person name="Tritt A."/>
            <person name="Yoshinaga Y."/>
            <person name="Zwiers L.-H."/>
            <person name="Turgeon B."/>
            <person name="Goodwin S."/>
            <person name="Spatafora J."/>
            <person name="Crous P."/>
            <person name="Grigoriev I."/>
        </authorList>
    </citation>
    <scope>NUCLEOTIDE SEQUENCE</scope>
    <source>
        <strain evidence="7">CBS 161.51</strain>
    </source>
</reference>
<evidence type="ECO:0000256" key="5">
    <source>
        <dbReference type="SAM" id="MobiDB-lite"/>
    </source>
</evidence>
<dbReference type="GO" id="GO:0048254">
    <property type="term" value="P:snoRNA localization"/>
    <property type="evidence" value="ECO:0007669"/>
    <property type="project" value="TreeGrafter"/>
</dbReference>
<keyword evidence="3" id="KW-0862">Zinc</keyword>
<dbReference type="GO" id="GO:0000463">
    <property type="term" value="P:maturation of LSU-rRNA from tricistronic rRNA transcript (SSU-rRNA, 5.8S rRNA, LSU-rRNA)"/>
    <property type="evidence" value="ECO:0007669"/>
    <property type="project" value="TreeGrafter"/>
</dbReference>
<evidence type="ECO:0000313" key="8">
    <source>
        <dbReference type="Proteomes" id="UP000800038"/>
    </source>
</evidence>
<organism evidence="7 8">
    <name type="scientific">Clathrospora elynae</name>
    <dbReference type="NCBI Taxonomy" id="706981"/>
    <lineage>
        <taxon>Eukaryota</taxon>
        <taxon>Fungi</taxon>
        <taxon>Dikarya</taxon>
        <taxon>Ascomycota</taxon>
        <taxon>Pezizomycotina</taxon>
        <taxon>Dothideomycetes</taxon>
        <taxon>Pleosporomycetidae</taxon>
        <taxon>Pleosporales</taxon>
        <taxon>Diademaceae</taxon>
        <taxon>Clathrospora</taxon>
    </lineage>
</organism>
<keyword evidence="2 4" id="KW-0863">Zinc-finger</keyword>
<evidence type="ECO:0000256" key="3">
    <source>
        <dbReference type="ARBA" id="ARBA00022833"/>
    </source>
</evidence>
<evidence type="ECO:0000259" key="6">
    <source>
        <dbReference type="PROSITE" id="PS51083"/>
    </source>
</evidence>
<dbReference type="InterPro" id="IPR013087">
    <property type="entry name" value="Znf_C2H2_type"/>
</dbReference>
<feature type="compositionally biased region" description="Basic and acidic residues" evidence="5">
    <location>
        <begin position="106"/>
        <end position="120"/>
    </location>
</feature>
<evidence type="ECO:0000256" key="1">
    <source>
        <dbReference type="ARBA" id="ARBA00022723"/>
    </source>
</evidence>
<dbReference type="PANTHER" id="PTHR13483">
    <property type="entry name" value="BOX C_D SNORNA PROTEIN 1-RELATED"/>
    <property type="match status" value="1"/>
</dbReference>